<dbReference type="Pfam" id="PF00400">
    <property type="entry name" value="WD40"/>
    <property type="match status" value="4"/>
</dbReference>
<reference evidence="7" key="1">
    <citation type="journal article" date="2017" name="bioRxiv">
        <title>Comparative analysis of the genomes of Stylophora pistillata and Acropora digitifera provides evidence for extensive differences between species of corals.</title>
        <authorList>
            <person name="Voolstra C.R."/>
            <person name="Li Y."/>
            <person name="Liew Y.J."/>
            <person name="Baumgarten S."/>
            <person name="Zoccola D."/>
            <person name="Flot J.-F."/>
            <person name="Tambutte S."/>
            <person name="Allemand D."/>
            <person name="Aranda M."/>
        </authorList>
    </citation>
    <scope>NUCLEOTIDE SEQUENCE [LARGE SCALE GENOMIC DNA]</scope>
</reference>
<dbReference type="GO" id="GO:0003730">
    <property type="term" value="F:mRNA 3'-UTR binding"/>
    <property type="evidence" value="ECO:0007669"/>
    <property type="project" value="TreeGrafter"/>
</dbReference>
<dbReference type="InterPro" id="IPR056421">
    <property type="entry name" value="TPR_GEMI5"/>
</dbReference>
<dbReference type="InterPro" id="IPR036322">
    <property type="entry name" value="WD40_repeat_dom_sf"/>
</dbReference>
<dbReference type="PANTHER" id="PTHR46362">
    <property type="entry name" value="GEM-ASSOCIATED PROTEIN 5"/>
    <property type="match status" value="1"/>
</dbReference>
<dbReference type="SMART" id="SM00320">
    <property type="entry name" value="WD40"/>
    <property type="match status" value="9"/>
</dbReference>
<dbReference type="PRINTS" id="PR00320">
    <property type="entry name" value="GPROTEINBRPT"/>
</dbReference>
<organism evidence="6 7">
    <name type="scientific">Stylophora pistillata</name>
    <name type="common">Smooth cauliflower coral</name>
    <dbReference type="NCBI Taxonomy" id="50429"/>
    <lineage>
        <taxon>Eukaryota</taxon>
        <taxon>Metazoa</taxon>
        <taxon>Cnidaria</taxon>
        <taxon>Anthozoa</taxon>
        <taxon>Hexacorallia</taxon>
        <taxon>Scleractinia</taxon>
        <taxon>Astrocoeniina</taxon>
        <taxon>Pocilloporidae</taxon>
        <taxon>Stylophora</taxon>
    </lineage>
</organism>
<proteinExistence type="predicted"/>
<feature type="repeat" description="WD" evidence="3">
    <location>
        <begin position="225"/>
        <end position="266"/>
    </location>
</feature>
<dbReference type="STRING" id="50429.A0A2B4S994"/>
<dbReference type="Gene3D" id="2.130.10.10">
    <property type="entry name" value="YVTN repeat-like/Quinoprotein amine dehydrogenase"/>
    <property type="match status" value="2"/>
</dbReference>
<dbReference type="GO" id="GO:0000387">
    <property type="term" value="P:spliceosomal snRNP assembly"/>
    <property type="evidence" value="ECO:0007669"/>
    <property type="project" value="TreeGrafter"/>
</dbReference>
<evidence type="ECO:0000256" key="4">
    <source>
        <dbReference type="SAM" id="MobiDB-lite"/>
    </source>
</evidence>
<dbReference type="PROSITE" id="PS00678">
    <property type="entry name" value="WD_REPEATS_1"/>
    <property type="match status" value="1"/>
</dbReference>
<dbReference type="InterPro" id="IPR001680">
    <property type="entry name" value="WD40_rpt"/>
</dbReference>
<dbReference type="Pfam" id="PF23774">
    <property type="entry name" value="TPR_GEMI5"/>
    <property type="match status" value="1"/>
</dbReference>
<keyword evidence="1 3" id="KW-0853">WD repeat</keyword>
<name>A0A2B4S994_STYPI</name>
<dbReference type="EMBL" id="LSMT01000108">
    <property type="protein sequence ID" value="PFX27234.1"/>
    <property type="molecule type" value="Genomic_DNA"/>
</dbReference>
<dbReference type="Proteomes" id="UP000225706">
    <property type="component" value="Unassembled WGS sequence"/>
</dbReference>
<feature type="repeat" description="WD" evidence="3">
    <location>
        <begin position="136"/>
        <end position="162"/>
    </location>
</feature>
<dbReference type="SUPFAM" id="SSF50978">
    <property type="entry name" value="WD40 repeat-like"/>
    <property type="match status" value="3"/>
</dbReference>
<evidence type="ECO:0000259" key="5">
    <source>
        <dbReference type="Pfam" id="PF23774"/>
    </source>
</evidence>
<evidence type="ECO:0000313" key="7">
    <source>
        <dbReference type="Proteomes" id="UP000225706"/>
    </source>
</evidence>
<dbReference type="GO" id="GO:0032797">
    <property type="term" value="C:SMN complex"/>
    <property type="evidence" value="ECO:0007669"/>
    <property type="project" value="TreeGrafter"/>
</dbReference>
<feature type="region of interest" description="Disordered" evidence="4">
    <location>
        <begin position="692"/>
        <end position="724"/>
    </location>
</feature>
<keyword evidence="7" id="KW-1185">Reference proteome</keyword>
<protein>
    <submittedName>
        <fullName evidence="6">Gem-associated protein 5</fullName>
    </submittedName>
</protein>
<dbReference type="InterPro" id="IPR019775">
    <property type="entry name" value="WD40_repeat_CS"/>
</dbReference>
<feature type="compositionally biased region" description="Polar residues" evidence="4">
    <location>
        <begin position="626"/>
        <end position="635"/>
    </location>
</feature>
<dbReference type="OrthoDB" id="7326421at2759"/>
<gene>
    <name evidence="6" type="primary">Gemin5</name>
    <name evidence="6" type="ORF">AWC38_SpisGene8064</name>
</gene>
<feature type="region of interest" description="Disordered" evidence="4">
    <location>
        <begin position="1417"/>
        <end position="1467"/>
    </location>
</feature>
<dbReference type="PANTHER" id="PTHR46362:SF1">
    <property type="entry name" value="GEM-ASSOCIATED PROTEIN 5"/>
    <property type="match status" value="1"/>
</dbReference>
<dbReference type="InterPro" id="IPR052640">
    <property type="entry name" value="Gemin-5"/>
</dbReference>
<evidence type="ECO:0000256" key="2">
    <source>
        <dbReference type="ARBA" id="ARBA00022737"/>
    </source>
</evidence>
<dbReference type="GO" id="GO:0005634">
    <property type="term" value="C:nucleus"/>
    <property type="evidence" value="ECO:0007669"/>
    <property type="project" value="TreeGrafter"/>
</dbReference>
<feature type="repeat" description="WD" evidence="3">
    <location>
        <begin position="543"/>
        <end position="576"/>
    </location>
</feature>
<dbReference type="PROSITE" id="PS50294">
    <property type="entry name" value="WD_REPEATS_REGION"/>
    <property type="match status" value="2"/>
</dbReference>
<feature type="compositionally biased region" description="Basic residues" evidence="4">
    <location>
        <begin position="600"/>
        <end position="612"/>
    </location>
</feature>
<sequence>MEVPSPAGGVGDVNFPRTNYCVMDVLPWGGMGGLGLGDEKGQIIAWRYAEGNLFAACPVQDHIFSIALSYISQGEIAVGYKSGLIAVLNIDASSGSFSLVNKLQGHSSDIQSLAWCPAPKEHIDFGPIQDKVSAAEGHLLVSGSRDQTVRLWNAAQGKVLSIKQLPKRSSRKEKHDSYSPRDRLWVSVCWPVASPGHVISSSHGGELLLWDLSKNEGKGQCQTFGVGHSRIVFNISCDIAGTRVLTASMDRQIVIWDSQLLRSLQTLPTLGGFAYSLGISPLDPGTVGIGVGDNMLRVWQTSSSAGPYEALTLWQGIKSKVMVVKWHPSKEGLLAFGADDGQVGVYNIISKSCSGDGSVLEHKTGHFMDDAVDVNAVILKTNNLKHKPFGRTDVSWNPDGSVLALGNEDGSIEVYVPPDLIQVGMIITHKKSITTLVWHHGSYGELTAGVNGKGSASCKYWLASGSNESSIHIHDLSNMLSDLSKSAAHSAPVTECFRKLSGHSGRITDLNWNPHQSELLLSSSYDGTAQVWDVVKGEALYNFRGHSSRVMCVVWSYLDPDLVYSGGEDGTVRPWKPSLQQHRQPPVSDKKTSHSAGKSSKSKKNKQKGKGKVRLDNKETWRHEPTSNLEQNNTNEKQAAAVNVGDHSKEAQLVSAIHTTEAKPEVNANGKEEETIAISEIEVAEKTVPAIKTEEGSESDCRTEPKEETVAENESSTFNNTCSTGEEMKPDVVVKQEKVIPLRSKVSLETTSSSKKKRKVKSMFPLSAVADSKSKTVTREECIELAKINYGQEQGTLSSGSSSPHGTAGSEDLVNLGLFADRRSAYRMFATEGEHHKDGGNLDYQLELEIWKGNLGGALQMATNKKQLTDWLVALSPLGGRDLWMATTRAFADQLESQGQYQRAVLYYLACHDTYRAIDVFKKQYMYREAIALAKVQLSPLDPVLFDLYSTWARKLETDNAFEQAAKCYLAVHSSSDAVRVLCRRGDQPSLRTALQVAILCGELDLVSSLAPRLIHSYLLSSDWRGCHDVLKDCPGVEAHMLNVCVHELLLTTLAEEKTIQLDNAPEVGTRTDISSILSNCSSISGPWGKYTSIPCGSSSWIANDHPSKWFVVCVLEAWHRCVALKSGSLTILCEAIKTYYETTSTGADTIPEVLSRISLDITLGLLTAITGNLHWACQYWLQALSHCNKHCLFGLQRQLCLMLLPHGSESLNYLQYLSHDLYTRGGNASDESQKVEDVEELFLHFVAYYYKAVLIAMWYRCPDILAIFTCNASVTVENKDSTGKVENGLNASKYVEDTPLDPLNTLLLESTSNKFGDSSIISDFNRTSKEETVTERGASGTISNVSGSEVCELKAPVPSAINNLTRKQDLMATLENLKTVLLSERQMKINSLRELLTEIRKAMLLKRSKQLLQTISASNRVSQKKKKNKTARDHHTLSSQPQGFLPNCDGDLTSETSSMGSSVNLSECTQITSNEEHGFGDAVSSESWPKESRIELRSDGFLGSARDEDAPRDIEVNKEDAARNGLEVMQASKAAAGKLSTSDGKLPVDLRYITRETTLEFLMEEEKEALNDLEELEYKDLPFPSPLESALIIGHLCACSNGLPIYGVDLRDLGIRVLQWAQRFAQTCTDLKAVRRIDRMYNSHS</sequence>
<feature type="domain" description="Gem-associated protein 5 TPR" evidence="5">
    <location>
        <begin position="816"/>
        <end position="1024"/>
    </location>
</feature>
<feature type="compositionally biased region" description="Basic and acidic residues" evidence="4">
    <location>
        <begin position="692"/>
        <end position="709"/>
    </location>
</feature>
<feature type="compositionally biased region" description="Basic and acidic residues" evidence="4">
    <location>
        <begin position="613"/>
        <end position="625"/>
    </location>
</feature>
<evidence type="ECO:0000256" key="3">
    <source>
        <dbReference type="PROSITE-ProRule" id="PRU00221"/>
    </source>
</evidence>
<feature type="compositionally biased region" description="Polar residues" evidence="4">
    <location>
        <begin position="712"/>
        <end position="724"/>
    </location>
</feature>
<feature type="compositionally biased region" description="Polar residues" evidence="4">
    <location>
        <begin position="1454"/>
        <end position="1467"/>
    </location>
</feature>
<accession>A0A2B4S994</accession>
<dbReference type="InterPro" id="IPR020472">
    <property type="entry name" value="WD40_PAC1"/>
</dbReference>
<evidence type="ECO:0000256" key="1">
    <source>
        <dbReference type="ARBA" id="ARBA00022574"/>
    </source>
</evidence>
<keyword evidence="2" id="KW-0677">Repeat</keyword>
<dbReference type="PROSITE" id="PS50082">
    <property type="entry name" value="WD_REPEATS_2"/>
    <property type="match status" value="4"/>
</dbReference>
<dbReference type="InterPro" id="IPR015943">
    <property type="entry name" value="WD40/YVTN_repeat-like_dom_sf"/>
</dbReference>
<evidence type="ECO:0000313" key="6">
    <source>
        <dbReference type="EMBL" id="PFX27234.1"/>
    </source>
</evidence>
<feature type="region of interest" description="Disordered" evidence="4">
    <location>
        <begin position="573"/>
        <end position="635"/>
    </location>
</feature>
<feature type="repeat" description="WD" evidence="3">
    <location>
        <begin position="500"/>
        <end position="542"/>
    </location>
</feature>
<comment type="caution">
    <text evidence="6">The sequence shown here is derived from an EMBL/GenBank/DDBJ whole genome shotgun (WGS) entry which is preliminary data.</text>
</comment>